<protein>
    <recommendedName>
        <fullName evidence="1">Diphthamide synthase domain-containing protein</fullName>
    </recommendedName>
</protein>
<accession>A0ABZ1BLT2</accession>
<gene>
    <name evidence="2" type="ORF">VLY81_10075</name>
</gene>
<proteinExistence type="predicted"/>
<dbReference type="Pfam" id="PF01902">
    <property type="entry name" value="Diphthami_syn_2"/>
    <property type="match status" value="1"/>
</dbReference>
<evidence type="ECO:0000313" key="2">
    <source>
        <dbReference type="EMBL" id="WRP13780.1"/>
    </source>
</evidence>
<name>A0ABZ1BLT2_9FIRM</name>
<organism evidence="2 3">
    <name type="scientific">Geochorda subterranea</name>
    <dbReference type="NCBI Taxonomy" id="3109564"/>
    <lineage>
        <taxon>Bacteria</taxon>
        <taxon>Bacillati</taxon>
        <taxon>Bacillota</taxon>
        <taxon>Limnochordia</taxon>
        <taxon>Limnochordales</taxon>
        <taxon>Geochordaceae</taxon>
        <taxon>Geochorda</taxon>
    </lineage>
</organism>
<dbReference type="InterPro" id="IPR002761">
    <property type="entry name" value="Diphthami_syn_dom"/>
</dbReference>
<keyword evidence="3" id="KW-1185">Reference proteome</keyword>
<evidence type="ECO:0000313" key="3">
    <source>
        <dbReference type="Proteomes" id="UP001333102"/>
    </source>
</evidence>
<dbReference type="RefSeq" id="WP_324668029.1">
    <property type="nucleotide sequence ID" value="NZ_CP141614.1"/>
</dbReference>
<sequence length="231" mass="25490">MSSTPTRHQPGRQAAIALSWSGGKDCALAVHEMGGARLLLTTITLPYQRVTMHGVRRELVRAQAQAMGLTVWEVMLPAHCSNEVYEARMATACRHLREAGIDTVVFGDLHLVDVRAYREAQMARAGMRAAFPLWGREPAEVVRRFVELGFRAVVVCVDVARVGPSWLGRPWDEALVAALPPGVDPCGEHGELHTFVYDGPIFRHPVGFRQGRVVTRDGFAYLDLVPSQGVR</sequence>
<dbReference type="Gene3D" id="3.90.1490.10">
    <property type="entry name" value="putative n-type atp pyrophosphatase, domain 2"/>
    <property type="match status" value="1"/>
</dbReference>
<dbReference type="InterPro" id="IPR014729">
    <property type="entry name" value="Rossmann-like_a/b/a_fold"/>
</dbReference>
<dbReference type="Gene3D" id="3.40.50.620">
    <property type="entry name" value="HUPs"/>
    <property type="match status" value="1"/>
</dbReference>
<evidence type="ECO:0000259" key="1">
    <source>
        <dbReference type="Pfam" id="PF01902"/>
    </source>
</evidence>
<dbReference type="EMBL" id="CP141614">
    <property type="protein sequence ID" value="WRP13780.1"/>
    <property type="molecule type" value="Genomic_DNA"/>
</dbReference>
<dbReference type="SUPFAM" id="SSF52402">
    <property type="entry name" value="Adenine nucleotide alpha hydrolases-like"/>
    <property type="match status" value="1"/>
</dbReference>
<dbReference type="Proteomes" id="UP001333102">
    <property type="component" value="Chromosome"/>
</dbReference>
<feature type="domain" description="Diphthamide synthase" evidence="1">
    <location>
        <begin position="17"/>
        <end position="207"/>
    </location>
</feature>
<reference evidence="3" key="1">
    <citation type="submission" date="2023-12" db="EMBL/GenBank/DDBJ databases">
        <title>Novel isolates from deep terrestrial aquifers shed light on the physiology and ecology of the class Limnochordia.</title>
        <authorList>
            <person name="Karnachuk O.V."/>
            <person name="Lukina A.P."/>
            <person name="Avakyan M.R."/>
            <person name="Kadnikov V."/>
            <person name="Begmatov S."/>
            <person name="Beletsky A.V."/>
            <person name="Mardanov A.V."/>
            <person name="Ravin N.V."/>
        </authorList>
    </citation>
    <scope>NUCLEOTIDE SEQUENCE [LARGE SCALE GENOMIC DNA]</scope>
    <source>
        <strain evidence="3">LN</strain>
    </source>
</reference>